<dbReference type="AlphaFoldDB" id="A0A4R6H9U5"/>
<name>A0A4R6H9U5_9BACT</name>
<comment type="caution">
    <text evidence="1">The sequence shown here is derived from an EMBL/GenBank/DDBJ whole genome shotgun (WGS) entry which is preliminary data.</text>
</comment>
<protein>
    <submittedName>
        <fullName evidence="1">Uncharacterized protein</fullName>
    </submittedName>
</protein>
<reference evidence="1 2" key="1">
    <citation type="submission" date="2019-03" db="EMBL/GenBank/DDBJ databases">
        <title>Freshwater and sediment microbial communities from various areas in North America, analyzing microbe dynamics in response to fracking.</title>
        <authorList>
            <person name="Lamendella R."/>
        </authorList>
    </citation>
    <scope>NUCLEOTIDE SEQUENCE [LARGE SCALE GENOMIC DNA]</scope>
    <source>
        <strain evidence="1 2">114D</strain>
    </source>
</reference>
<sequence length="48" mass="5879">MHFLRILIHLNKITLYKSAKNFNLCYPKNQKIELLECDSVFRKHFKKN</sequence>
<proteinExistence type="predicted"/>
<dbReference type="EMBL" id="SNWI01000001">
    <property type="protein sequence ID" value="TDO04747.1"/>
    <property type="molecule type" value="Genomic_DNA"/>
</dbReference>
<evidence type="ECO:0000313" key="1">
    <source>
        <dbReference type="EMBL" id="TDO04747.1"/>
    </source>
</evidence>
<accession>A0A4R6H9U5</accession>
<evidence type="ECO:0000313" key="2">
    <source>
        <dbReference type="Proteomes" id="UP000294848"/>
    </source>
</evidence>
<dbReference type="Proteomes" id="UP000294848">
    <property type="component" value="Unassembled WGS sequence"/>
</dbReference>
<organism evidence="1 2">
    <name type="scientific">Sunxiuqinia elliptica</name>
    <dbReference type="NCBI Taxonomy" id="655355"/>
    <lineage>
        <taxon>Bacteria</taxon>
        <taxon>Pseudomonadati</taxon>
        <taxon>Bacteroidota</taxon>
        <taxon>Bacteroidia</taxon>
        <taxon>Marinilabiliales</taxon>
        <taxon>Prolixibacteraceae</taxon>
        <taxon>Sunxiuqinia</taxon>
    </lineage>
</organism>
<gene>
    <name evidence="1" type="ORF">DET52_10195</name>
</gene>